<evidence type="ECO:0000313" key="3">
    <source>
        <dbReference type="EMBL" id="PRQ52094.1"/>
    </source>
</evidence>
<dbReference type="STRING" id="74649.A0A2P6S081"/>
<comment type="caution">
    <text evidence="3">The sequence shown here is derived from an EMBL/GenBank/DDBJ whole genome shotgun (WGS) entry which is preliminary data.</text>
</comment>
<dbReference type="OrthoDB" id="675983at2759"/>
<keyword evidence="2" id="KW-0812">Transmembrane</keyword>
<keyword evidence="2" id="KW-1133">Transmembrane helix</keyword>
<evidence type="ECO:0008006" key="5">
    <source>
        <dbReference type="Google" id="ProtNLM"/>
    </source>
</evidence>
<feature type="compositionally biased region" description="Low complexity" evidence="1">
    <location>
        <begin position="16"/>
        <end position="30"/>
    </location>
</feature>
<dbReference type="Gramene" id="PRQ52094">
    <property type="protein sequence ID" value="PRQ52094"/>
    <property type="gene ID" value="RchiOBHm_Chr2g0151771"/>
</dbReference>
<protein>
    <recommendedName>
        <fullName evidence="5">Transmembrane protein</fullName>
    </recommendedName>
</protein>
<dbReference type="AlphaFoldDB" id="A0A2P6S081"/>
<keyword evidence="4" id="KW-1185">Reference proteome</keyword>
<keyword evidence="2" id="KW-0472">Membrane</keyword>
<proteinExistence type="predicted"/>
<reference evidence="3 4" key="1">
    <citation type="journal article" date="2018" name="Nat. Genet.">
        <title>The Rosa genome provides new insights in the design of modern roses.</title>
        <authorList>
            <person name="Bendahmane M."/>
        </authorList>
    </citation>
    <scope>NUCLEOTIDE SEQUENCE [LARGE SCALE GENOMIC DNA]</scope>
    <source>
        <strain evidence="4">cv. Old Blush</strain>
    </source>
</reference>
<dbReference type="Proteomes" id="UP000238479">
    <property type="component" value="Chromosome 2"/>
</dbReference>
<dbReference type="PANTHER" id="PTHR33726:SF8">
    <property type="entry name" value="TRANSMEMBRANE PROTEIN"/>
    <property type="match status" value="1"/>
</dbReference>
<evidence type="ECO:0000256" key="1">
    <source>
        <dbReference type="SAM" id="MobiDB-lite"/>
    </source>
</evidence>
<evidence type="ECO:0000256" key="2">
    <source>
        <dbReference type="SAM" id="Phobius"/>
    </source>
</evidence>
<dbReference type="OMA" id="SKELWPR"/>
<dbReference type="EMBL" id="PDCK01000040">
    <property type="protein sequence ID" value="PRQ52094.1"/>
    <property type="molecule type" value="Genomic_DNA"/>
</dbReference>
<dbReference type="PANTHER" id="PTHR33726">
    <property type="entry name" value="TRANSMEMBRANE PROTEIN"/>
    <property type="match status" value="1"/>
</dbReference>
<accession>A0A2P6S081</accession>
<organism evidence="3 4">
    <name type="scientific">Rosa chinensis</name>
    <name type="common">China rose</name>
    <dbReference type="NCBI Taxonomy" id="74649"/>
    <lineage>
        <taxon>Eukaryota</taxon>
        <taxon>Viridiplantae</taxon>
        <taxon>Streptophyta</taxon>
        <taxon>Embryophyta</taxon>
        <taxon>Tracheophyta</taxon>
        <taxon>Spermatophyta</taxon>
        <taxon>Magnoliopsida</taxon>
        <taxon>eudicotyledons</taxon>
        <taxon>Gunneridae</taxon>
        <taxon>Pentapetalae</taxon>
        <taxon>rosids</taxon>
        <taxon>fabids</taxon>
        <taxon>Rosales</taxon>
        <taxon>Rosaceae</taxon>
        <taxon>Rosoideae</taxon>
        <taxon>Rosoideae incertae sedis</taxon>
        <taxon>Rosa</taxon>
    </lineage>
</organism>
<feature type="region of interest" description="Disordered" evidence="1">
    <location>
        <begin position="1"/>
        <end position="30"/>
    </location>
</feature>
<feature type="transmembrane region" description="Helical" evidence="2">
    <location>
        <begin position="64"/>
        <end position="86"/>
    </location>
</feature>
<feature type="compositionally biased region" description="Basic and acidic residues" evidence="1">
    <location>
        <begin position="1"/>
        <end position="15"/>
    </location>
</feature>
<evidence type="ECO:0000313" key="4">
    <source>
        <dbReference type="Proteomes" id="UP000238479"/>
    </source>
</evidence>
<sequence length="92" mass="10729">MENRELREVFDRLEKSSSNSSKSSTSTKTWSLKKAISKELWPRKLSSVFRWKRVDLRLRIIDDVVFKILSVVEAVVLVSTLCFFFLCCGCHI</sequence>
<name>A0A2P6S081_ROSCH</name>
<gene>
    <name evidence="3" type="ORF">RchiOBHm_Chr2g0151771</name>
</gene>